<proteinExistence type="predicted"/>
<dbReference type="Proteomes" id="UP000095281">
    <property type="component" value="Unplaced"/>
</dbReference>
<reference evidence="2" key="1">
    <citation type="submission" date="2016-11" db="UniProtKB">
        <authorList>
            <consortium name="WormBaseParasite"/>
        </authorList>
    </citation>
    <scope>IDENTIFICATION</scope>
</reference>
<evidence type="ECO:0000313" key="2">
    <source>
        <dbReference type="WBParaSite" id="MhA1_Contig2253.frz3.gene1"/>
    </source>
</evidence>
<dbReference type="WBParaSite" id="MhA1_Contig2253.frz3.gene1">
    <property type="protein sequence ID" value="MhA1_Contig2253.frz3.gene1"/>
    <property type="gene ID" value="MhA1_Contig2253.frz3.gene1"/>
</dbReference>
<protein>
    <submittedName>
        <fullName evidence="2">Uncharacterized protein</fullName>
    </submittedName>
</protein>
<keyword evidence="1" id="KW-1185">Reference proteome</keyword>
<name>A0A1I8BG47_MELHA</name>
<sequence>KLHGNLNIKFNEFGQCLLDGEIANGNIIVNDKYENEEFYNCLDYFDELAHSNNCGTEYYDQIAYCSKVNFFGRFGIKSVNSFMKRNNPKTIIDKQINYMQDKVLVLIDGCFKCSSSTYENTKINIKLIQNHPKGSIKEVCPEENVIIRSCPSRNDYSENQTKFEPLK</sequence>
<dbReference type="AlphaFoldDB" id="A0A1I8BG47"/>
<evidence type="ECO:0000313" key="1">
    <source>
        <dbReference type="Proteomes" id="UP000095281"/>
    </source>
</evidence>
<organism evidence="1 2">
    <name type="scientific">Meloidogyne hapla</name>
    <name type="common">Root-knot nematode worm</name>
    <dbReference type="NCBI Taxonomy" id="6305"/>
    <lineage>
        <taxon>Eukaryota</taxon>
        <taxon>Metazoa</taxon>
        <taxon>Ecdysozoa</taxon>
        <taxon>Nematoda</taxon>
        <taxon>Chromadorea</taxon>
        <taxon>Rhabditida</taxon>
        <taxon>Tylenchina</taxon>
        <taxon>Tylenchomorpha</taxon>
        <taxon>Tylenchoidea</taxon>
        <taxon>Meloidogynidae</taxon>
        <taxon>Meloidogyninae</taxon>
        <taxon>Meloidogyne</taxon>
    </lineage>
</organism>
<accession>A0A1I8BG47</accession>